<evidence type="ECO:0000313" key="1">
    <source>
        <dbReference type="EMBL" id="RHN72752.1"/>
    </source>
</evidence>
<evidence type="ECO:0000313" key="2">
    <source>
        <dbReference type="Proteomes" id="UP000265566"/>
    </source>
</evidence>
<dbReference type="AlphaFoldDB" id="A0A396J623"/>
<organism evidence="1 2">
    <name type="scientific">Medicago truncatula</name>
    <name type="common">Barrel medic</name>
    <name type="synonym">Medicago tribuloides</name>
    <dbReference type="NCBI Taxonomy" id="3880"/>
    <lineage>
        <taxon>Eukaryota</taxon>
        <taxon>Viridiplantae</taxon>
        <taxon>Streptophyta</taxon>
        <taxon>Embryophyta</taxon>
        <taxon>Tracheophyta</taxon>
        <taxon>Spermatophyta</taxon>
        <taxon>Magnoliopsida</taxon>
        <taxon>eudicotyledons</taxon>
        <taxon>Gunneridae</taxon>
        <taxon>Pentapetalae</taxon>
        <taxon>rosids</taxon>
        <taxon>fabids</taxon>
        <taxon>Fabales</taxon>
        <taxon>Fabaceae</taxon>
        <taxon>Papilionoideae</taxon>
        <taxon>50 kb inversion clade</taxon>
        <taxon>NPAAA clade</taxon>
        <taxon>Hologalegina</taxon>
        <taxon>IRL clade</taxon>
        <taxon>Trifolieae</taxon>
        <taxon>Medicago</taxon>
    </lineage>
</organism>
<dbReference type="Gramene" id="rna8505">
    <property type="protein sequence ID" value="RHN72752.1"/>
    <property type="gene ID" value="gene8505"/>
</dbReference>
<proteinExistence type="predicted"/>
<protein>
    <submittedName>
        <fullName evidence="1">Uncharacterized protein</fullName>
    </submittedName>
</protein>
<name>A0A396J623_MEDTR</name>
<gene>
    <name evidence="1" type="ORF">MtrunA17_Chr2g0291181</name>
</gene>
<reference evidence="2" key="1">
    <citation type="journal article" date="2018" name="Nat. Plants">
        <title>Whole-genome landscape of Medicago truncatula symbiotic genes.</title>
        <authorList>
            <person name="Pecrix Y."/>
            <person name="Staton S.E."/>
            <person name="Sallet E."/>
            <person name="Lelandais-Briere C."/>
            <person name="Moreau S."/>
            <person name="Carrere S."/>
            <person name="Blein T."/>
            <person name="Jardinaud M.F."/>
            <person name="Latrasse D."/>
            <person name="Zouine M."/>
            <person name="Zahm M."/>
            <person name="Kreplak J."/>
            <person name="Mayjonade B."/>
            <person name="Satge C."/>
            <person name="Perez M."/>
            <person name="Cauet S."/>
            <person name="Marande W."/>
            <person name="Chantry-Darmon C."/>
            <person name="Lopez-Roques C."/>
            <person name="Bouchez O."/>
            <person name="Berard A."/>
            <person name="Debelle F."/>
            <person name="Munos S."/>
            <person name="Bendahmane A."/>
            <person name="Berges H."/>
            <person name="Niebel A."/>
            <person name="Buitink J."/>
            <person name="Frugier F."/>
            <person name="Benhamed M."/>
            <person name="Crespi M."/>
            <person name="Gouzy J."/>
            <person name="Gamas P."/>
        </authorList>
    </citation>
    <scope>NUCLEOTIDE SEQUENCE [LARGE SCALE GENOMIC DNA]</scope>
    <source>
        <strain evidence="2">cv. Jemalong A17</strain>
    </source>
</reference>
<dbReference type="Proteomes" id="UP000265566">
    <property type="component" value="Chromosome 2"/>
</dbReference>
<accession>A0A396J623</accession>
<comment type="caution">
    <text evidence="1">The sequence shown here is derived from an EMBL/GenBank/DDBJ whole genome shotgun (WGS) entry which is preliminary data.</text>
</comment>
<dbReference type="EMBL" id="PSQE01000002">
    <property type="protein sequence ID" value="RHN72752.1"/>
    <property type="molecule type" value="Genomic_DNA"/>
</dbReference>
<sequence>MFLMRLRRRFWARSLSFPTRLPLHLPTSIYVFRRVFISRRSRQRHSRGRFPASEGVFR</sequence>